<dbReference type="PROSITE" id="PS00194">
    <property type="entry name" value="THIOREDOXIN_1"/>
    <property type="match status" value="1"/>
</dbReference>
<dbReference type="EMBL" id="LNYW01000067">
    <property type="protein sequence ID" value="KTD57428.1"/>
    <property type="molecule type" value="Genomic_DNA"/>
</dbReference>
<evidence type="ECO:0000256" key="1">
    <source>
        <dbReference type="ARBA" id="ARBA00004651"/>
    </source>
</evidence>
<dbReference type="Proteomes" id="UP000054600">
    <property type="component" value="Unassembled WGS sequence"/>
</dbReference>
<organism evidence="11 12">
    <name type="scientific">Legionella shakespearei DSM 23087</name>
    <dbReference type="NCBI Taxonomy" id="1122169"/>
    <lineage>
        <taxon>Bacteria</taxon>
        <taxon>Pseudomonadati</taxon>
        <taxon>Pseudomonadota</taxon>
        <taxon>Gammaproteobacteria</taxon>
        <taxon>Legionellales</taxon>
        <taxon>Legionellaceae</taxon>
        <taxon>Legionella</taxon>
    </lineage>
</organism>
<gene>
    <name evidence="11" type="ORF">Lsha_2579</name>
</gene>
<evidence type="ECO:0000256" key="3">
    <source>
        <dbReference type="ARBA" id="ARBA00022692"/>
    </source>
</evidence>
<dbReference type="GO" id="GO:0017004">
    <property type="term" value="P:cytochrome complex assembly"/>
    <property type="evidence" value="ECO:0007669"/>
    <property type="project" value="UniProtKB-KW"/>
</dbReference>
<keyword evidence="5 8" id="KW-1133">Transmembrane helix</keyword>
<dbReference type="InterPro" id="IPR017937">
    <property type="entry name" value="Thioredoxin_CS"/>
</dbReference>
<evidence type="ECO:0000256" key="7">
    <source>
        <dbReference type="ARBA" id="ARBA00023284"/>
    </source>
</evidence>
<evidence type="ECO:0000256" key="9">
    <source>
        <dbReference type="SAM" id="SignalP"/>
    </source>
</evidence>
<keyword evidence="4" id="KW-0201">Cytochrome c-type biogenesis</keyword>
<evidence type="ECO:0000256" key="2">
    <source>
        <dbReference type="ARBA" id="ARBA00022475"/>
    </source>
</evidence>
<dbReference type="OrthoDB" id="9811036at2"/>
<accession>A0A0W0YL44</accession>
<dbReference type="InterPro" id="IPR036929">
    <property type="entry name" value="DsbDN_sf"/>
</dbReference>
<dbReference type="InterPro" id="IPR036249">
    <property type="entry name" value="Thioredoxin-like_sf"/>
</dbReference>
<comment type="subcellular location">
    <subcellularLocation>
        <location evidence="1">Cell membrane</location>
        <topology evidence="1">Multi-pass membrane protein</topology>
    </subcellularLocation>
</comment>
<feature type="chain" id="PRO_5006917727" evidence="9">
    <location>
        <begin position="20"/>
        <end position="586"/>
    </location>
</feature>
<dbReference type="AlphaFoldDB" id="A0A0W0YL44"/>
<keyword evidence="7" id="KW-0676">Redox-active center</keyword>
<dbReference type="InterPro" id="IPR028250">
    <property type="entry name" value="DsbDN"/>
</dbReference>
<keyword evidence="9" id="KW-0732">Signal</keyword>
<dbReference type="PROSITE" id="PS51352">
    <property type="entry name" value="THIOREDOXIN_2"/>
    <property type="match status" value="1"/>
</dbReference>
<feature type="transmembrane region" description="Helical" evidence="8">
    <location>
        <begin position="336"/>
        <end position="357"/>
    </location>
</feature>
<dbReference type="PANTHER" id="PTHR32234:SF0">
    <property type="entry name" value="THIOL:DISULFIDE INTERCHANGE PROTEIN DSBD"/>
    <property type="match status" value="1"/>
</dbReference>
<dbReference type="InterPro" id="IPR013766">
    <property type="entry name" value="Thioredoxin_domain"/>
</dbReference>
<dbReference type="PANTHER" id="PTHR32234">
    <property type="entry name" value="THIOL:DISULFIDE INTERCHANGE PROTEIN DSBD"/>
    <property type="match status" value="1"/>
</dbReference>
<evidence type="ECO:0000256" key="8">
    <source>
        <dbReference type="SAM" id="Phobius"/>
    </source>
</evidence>
<dbReference type="GO" id="GO:0005886">
    <property type="term" value="C:plasma membrane"/>
    <property type="evidence" value="ECO:0007669"/>
    <property type="project" value="UniProtKB-SubCell"/>
</dbReference>
<keyword evidence="2" id="KW-1003">Cell membrane</keyword>
<feature type="transmembrane region" description="Helical" evidence="8">
    <location>
        <begin position="177"/>
        <end position="209"/>
    </location>
</feature>
<dbReference type="NCBIfam" id="NF001419">
    <property type="entry name" value="PRK00293.1"/>
    <property type="match status" value="1"/>
</dbReference>
<feature type="domain" description="Thioredoxin" evidence="10">
    <location>
        <begin position="447"/>
        <end position="586"/>
    </location>
</feature>
<keyword evidence="3 8" id="KW-0812">Transmembrane</keyword>
<evidence type="ECO:0000256" key="6">
    <source>
        <dbReference type="ARBA" id="ARBA00023136"/>
    </source>
</evidence>
<dbReference type="GO" id="GO:0045454">
    <property type="term" value="P:cell redox homeostasis"/>
    <property type="evidence" value="ECO:0007669"/>
    <property type="project" value="TreeGrafter"/>
</dbReference>
<keyword evidence="6 8" id="KW-0472">Membrane</keyword>
<dbReference type="STRING" id="1122169.Lsha_2579"/>
<feature type="transmembrane region" description="Helical" evidence="8">
    <location>
        <begin position="300"/>
        <end position="330"/>
    </location>
</feature>
<dbReference type="Pfam" id="PF13098">
    <property type="entry name" value="Thioredoxin_2"/>
    <property type="match status" value="1"/>
</dbReference>
<feature type="transmembrane region" description="Helical" evidence="8">
    <location>
        <begin position="221"/>
        <end position="245"/>
    </location>
</feature>
<reference evidence="11 12" key="1">
    <citation type="submission" date="2015-11" db="EMBL/GenBank/DDBJ databases">
        <title>Genomic analysis of 38 Legionella species identifies large and diverse effector repertoires.</title>
        <authorList>
            <person name="Burstein D."/>
            <person name="Amaro F."/>
            <person name="Zusman T."/>
            <person name="Lifshitz Z."/>
            <person name="Cohen O."/>
            <person name="Gilbert J.A."/>
            <person name="Pupko T."/>
            <person name="Shuman H.A."/>
            <person name="Segal G."/>
        </authorList>
    </citation>
    <scope>NUCLEOTIDE SEQUENCE [LARGE SCALE GENOMIC DNA]</scope>
    <source>
        <strain evidence="11 12">ATCC 49655</strain>
    </source>
</reference>
<evidence type="ECO:0000259" key="10">
    <source>
        <dbReference type="PROSITE" id="PS51352"/>
    </source>
</evidence>
<dbReference type="Pfam" id="PF02683">
    <property type="entry name" value="DsbD_TM"/>
    <property type="match status" value="1"/>
</dbReference>
<dbReference type="CDD" id="cd02953">
    <property type="entry name" value="DsbDgamma"/>
    <property type="match status" value="1"/>
</dbReference>
<feature type="transmembrane region" description="Helical" evidence="8">
    <location>
        <begin position="257"/>
        <end position="279"/>
    </location>
</feature>
<dbReference type="Gene3D" id="3.40.30.10">
    <property type="entry name" value="Glutaredoxin"/>
    <property type="match status" value="1"/>
</dbReference>
<feature type="transmembrane region" description="Helical" evidence="8">
    <location>
        <begin position="401"/>
        <end position="422"/>
    </location>
</feature>
<dbReference type="Gene3D" id="2.60.40.1250">
    <property type="entry name" value="Thiol:disulfide interchange protein DsbD, N-terminal domain"/>
    <property type="match status" value="1"/>
</dbReference>
<evidence type="ECO:0000256" key="4">
    <source>
        <dbReference type="ARBA" id="ARBA00022748"/>
    </source>
</evidence>
<dbReference type="RefSeq" id="WP_018578032.1">
    <property type="nucleotide sequence ID" value="NZ_KB892416.1"/>
</dbReference>
<dbReference type="PATRIC" id="fig|1122169.6.peg.2975"/>
<dbReference type="Pfam" id="PF11412">
    <property type="entry name" value="DsbD_N"/>
    <property type="match status" value="1"/>
</dbReference>
<sequence>MKKCLLLFIFCVISAVTQATPLPAAEVFQVEAKILDPNTFVVQWDIKPGYFLYSDRISVTAPADSNIHLGTLRFPPTMTKTDKRGHTYTVYRNQLSIPVPVLGDTPGETLLELHYQGCSDDGFCYPPETKHIKLAIDDQLALSMVDLEHSQTAVKASPTTNEQSENNIAQVFANHNWAMILLIFFGFGLLLSFTPCILPMVPVLSGIIIGHGKEVTTRKAFFLSLSYVLSMSVTYAAVGAIVALLGTNLQISMQSPWAISIFSLIFILLALSMFGFYEFKLPDAWQAKIAGSSNSQRGGHYIGAAIMGCLSTLILSPCVTAPLIGVLTYIAQTGNVLLGALTLFVLSLGMGTPLLLIGTSAGKWLPRSGNWMNSVKAFFGVLLLGVAIYLMERIVPTGLTMVLWACLLIFSGIYAGALNQAITNQQKFRQGTGIILLGYGLLILVGASMGSSNPLQPLNNLPQATAAQSPVAMQPSTVRSVQSAIQEAKGKPVMLDFYADWCASCKMMEATTLKDSRVEELLSHFQVIKVDVTANNAENKALMHQFNVIAPPTFVFFNPQGEEMKQLKLVGEISAEEFTKILKQVN</sequence>
<name>A0A0W0YL44_9GAMM</name>
<dbReference type="SUPFAM" id="SSF52833">
    <property type="entry name" value="Thioredoxin-like"/>
    <property type="match status" value="1"/>
</dbReference>
<protein>
    <submittedName>
        <fullName evidence="11">Thiol:disulfide interchange protein DsbD</fullName>
    </submittedName>
</protein>
<dbReference type="eggNOG" id="COG4232">
    <property type="taxonomic scope" value="Bacteria"/>
</dbReference>
<evidence type="ECO:0000313" key="12">
    <source>
        <dbReference type="Proteomes" id="UP000054600"/>
    </source>
</evidence>
<comment type="caution">
    <text evidence="11">The sequence shown here is derived from an EMBL/GenBank/DDBJ whole genome shotgun (WGS) entry which is preliminary data.</text>
</comment>
<feature type="transmembrane region" description="Helical" evidence="8">
    <location>
        <begin position="434"/>
        <end position="452"/>
    </location>
</feature>
<dbReference type="GO" id="GO:0015035">
    <property type="term" value="F:protein-disulfide reductase activity"/>
    <property type="evidence" value="ECO:0007669"/>
    <property type="project" value="TreeGrafter"/>
</dbReference>
<keyword evidence="12" id="KW-1185">Reference proteome</keyword>
<evidence type="ECO:0000313" key="11">
    <source>
        <dbReference type="EMBL" id="KTD57428.1"/>
    </source>
</evidence>
<dbReference type="InterPro" id="IPR035671">
    <property type="entry name" value="DsbD_gamma"/>
</dbReference>
<evidence type="ECO:0000256" key="5">
    <source>
        <dbReference type="ARBA" id="ARBA00022989"/>
    </source>
</evidence>
<dbReference type="SUPFAM" id="SSF74863">
    <property type="entry name" value="Thiol:disulfide interchange protein DsbD, N-terminal domain (DsbD-alpha)"/>
    <property type="match status" value="1"/>
</dbReference>
<feature type="signal peptide" evidence="9">
    <location>
        <begin position="1"/>
        <end position="19"/>
    </location>
</feature>
<proteinExistence type="predicted"/>
<feature type="transmembrane region" description="Helical" evidence="8">
    <location>
        <begin position="377"/>
        <end position="395"/>
    </location>
</feature>
<dbReference type="InterPro" id="IPR012336">
    <property type="entry name" value="Thioredoxin-like_fold"/>
</dbReference>
<dbReference type="InterPro" id="IPR003834">
    <property type="entry name" value="Cyt_c_assmbl_TM_dom"/>
</dbReference>